<feature type="transmembrane region" description="Helical" evidence="1">
    <location>
        <begin position="54"/>
        <end position="75"/>
    </location>
</feature>
<dbReference type="RefSeq" id="WP_342070293.1">
    <property type="nucleotide sequence ID" value="NZ_CP151762.1"/>
</dbReference>
<name>A0AAN0M2T4_9RHOB</name>
<dbReference type="Proteomes" id="UP001451782">
    <property type="component" value="Chromosome"/>
</dbReference>
<proteinExistence type="predicted"/>
<evidence type="ECO:0000313" key="2">
    <source>
        <dbReference type="EMBL" id="WZU63920.1"/>
    </source>
</evidence>
<dbReference type="InterPro" id="IPR013901">
    <property type="entry name" value="Anthrone_oxy"/>
</dbReference>
<evidence type="ECO:0000256" key="1">
    <source>
        <dbReference type="SAM" id="Phobius"/>
    </source>
</evidence>
<dbReference type="KEGG" id="yag:AABB28_00930"/>
<dbReference type="Pfam" id="PF08592">
    <property type="entry name" value="Anthrone_oxy"/>
    <property type="match status" value="1"/>
</dbReference>
<organism evidence="2 3">
    <name type="scientific">Yoonia algicola</name>
    <dbReference type="NCBI Taxonomy" id="3137368"/>
    <lineage>
        <taxon>Bacteria</taxon>
        <taxon>Pseudomonadati</taxon>
        <taxon>Pseudomonadota</taxon>
        <taxon>Alphaproteobacteria</taxon>
        <taxon>Rhodobacterales</taxon>
        <taxon>Paracoccaceae</taxon>
        <taxon>Yoonia</taxon>
    </lineage>
</organism>
<dbReference type="AlphaFoldDB" id="A0AAN0M2T4"/>
<feature type="transmembrane region" description="Helical" evidence="1">
    <location>
        <begin position="82"/>
        <end position="102"/>
    </location>
</feature>
<accession>A0AAN0M2T4</accession>
<sequence>MMTWLLLLSGLLMALLSGVFLSFSDFVMRGLMQASAQAGSAGMVGLNRTVYRSVFMVLFVGFVPAAIGLSVWAFLQVDGPALVPILLGCMAYVAGVFAVTGFGNVPMNNRLDALAERADARAAYWPDYADRWTRLNHLRTAASAFAAAMWLIASNLL</sequence>
<keyword evidence="1" id="KW-1133">Transmembrane helix</keyword>
<keyword evidence="1" id="KW-0472">Membrane</keyword>
<dbReference type="EMBL" id="CP151762">
    <property type="protein sequence ID" value="WZU63920.1"/>
    <property type="molecule type" value="Genomic_DNA"/>
</dbReference>
<evidence type="ECO:0000313" key="3">
    <source>
        <dbReference type="Proteomes" id="UP001451782"/>
    </source>
</evidence>
<keyword evidence="1" id="KW-0812">Transmembrane</keyword>
<protein>
    <submittedName>
        <fullName evidence="2">Anthrone oxygenase family protein</fullName>
    </submittedName>
</protein>
<reference evidence="2 3" key="1">
    <citation type="submission" date="2024-04" db="EMBL/GenBank/DDBJ databases">
        <title>Phylogenomic analyses of a clade within the roseobacter group suggest taxonomic reassignments of species of the genera Aestuariivita, Citreicella, Loktanella, Nautella, Pelagibaca, Ruegeria, Thalassobius, Thiobacimonas and Tropicibacter, and the proposal o.</title>
        <authorList>
            <person name="Jeon C.O."/>
        </authorList>
    </citation>
    <scope>NUCLEOTIDE SEQUENCE [LARGE SCALE GENOMIC DNA]</scope>
    <source>
        <strain evidence="2 3">G8-12</strain>
    </source>
</reference>
<gene>
    <name evidence="2" type="ORF">AABB28_00930</name>
</gene>
<keyword evidence="3" id="KW-1185">Reference proteome</keyword>